<evidence type="ECO:0000313" key="1">
    <source>
        <dbReference type="EMBL" id="PWB03282.1"/>
    </source>
</evidence>
<sequence>MAKKYDYFLMWQKVIMQRSFWAKSKAVFDFLNSEKPKNRAFCKIYNDFLRFRKVKTVAIEEKSLHLCCKTNLI</sequence>
<evidence type="ECO:0000313" key="2">
    <source>
        <dbReference type="Proteomes" id="UP000244905"/>
    </source>
</evidence>
<protein>
    <submittedName>
        <fullName evidence="1">Uncharacterized protein</fullName>
    </submittedName>
</protein>
<accession>A0A2V1IPR8</accession>
<organism evidence="1 2">
    <name type="scientific">Duncaniella muris</name>
    <dbReference type="NCBI Taxonomy" id="2094150"/>
    <lineage>
        <taxon>Bacteria</taxon>
        <taxon>Pseudomonadati</taxon>
        <taxon>Bacteroidota</taxon>
        <taxon>Bacteroidia</taxon>
        <taxon>Bacteroidales</taxon>
        <taxon>Muribaculaceae</taxon>
        <taxon>Duncaniella</taxon>
    </lineage>
</organism>
<name>A0A2V1IPR8_9BACT</name>
<keyword evidence="2" id="KW-1185">Reference proteome</keyword>
<dbReference type="Proteomes" id="UP000244905">
    <property type="component" value="Unassembled WGS sequence"/>
</dbReference>
<reference evidence="2" key="1">
    <citation type="submission" date="2018-02" db="EMBL/GenBank/DDBJ databases">
        <authorList>
            <person name="Clavel T."/>
            <person name="Strowig T."/>
        </authorList>
    </citation>
    <scope>NUCLEOTIDE SEQUENCE [LARGE SCALE GENOMIC DNA]</scope>
    <source>
        <strain evidence="2">DSM 103720</strain>
    </source>
</reference>
<comment type="caution">
    <text evidence="1">The sequence shown here is derived from an EMBL/GenBank/DDBJ whole genome shotgun (WGS) entry which is preliminary data.</text>
</comment>
<dbReference type="EMBL" id="PUEC01000006">
    <property type="protein sequence ID" value="PWB03282.1"/>
    <property type="molecule type" value="Genomic_DNA"/>
</dbReference>
<dbReference type="AlphaFoldDB" id="A0A2V1IPR8"/>
<gene>
    <name evidence="1" type="ORF">C5O23_03815</name>
</gene>
<proteinExistence type="predicted"/>